<proteinExistence type="predicted"/>
<dbReference type="InterPro" id="IPR025475">
    <property type="entry name" value="DUF4326"/>
</dbReference>
<accession>A0A3P5XHR8</accession>
<name>A0A3P5XHR8_9RHOB</name>
<organism evidence="2 3">
    <name type="scientific">Pseudogemmobacter humi</name>
    <dbReference type="NCBI Taxonomy" id="2483812"/>
    <lineage>
        <taxon>Bacteria</taxon>
        <taxon>Pseudomonadati</taxon>
        <taxon>Pseudomonadota</taxon>
        <taxon>Alphaproteobacteria</taxon>
        <taxon>Rhodobacterales</taxon>
        <taxon>Paracoccaceae</taxon>
        <taxon>Pseudogemmobacter</taxon>
    </lineage>
</organism>
<dbReference type="EMBL" id="UXAW01000067">
    <property type="protein sequence ID" value="VDC28260.1"/>
    <property type="molecule type" value="Genomic_DNA"/>
</dbReference>
<evidence type="ECO:0000313" key="2">
    <source>
        <dbReference type="EMBL" id="VDC28260.1"/>
    </source>
</evidence>
<dbReference type="Pfam" id="PF14216">
    <property type="entry name" value="DUF4326"/>
    <property type="match status" value="1"/>
</dbReference>
<evidence type="ECO:0000313" key="3">
    <source>
        <dbReference type="Proteomes" id="UP000277498"/>
    </source>
</evidence>
<evidence type="ECO:0000259" key="1">
    <source>
        <dbReference type="Pfam" id="PF14216"/>
    </source>
</evidence>
<protein>
    <recommendedName>
        <fullName evidence="1">DUF4326 domain-containing protein</fullName>
    </recommendedName>
</protein>
<gene>
    <name evidence="2" type="ORF">XINFAN_02035</name>
</gene>
<sequence length="81" mass="8978">MPKAMTVVDAVTAHATWLRDGTILMPENLSPSGEYLIRDSLTDLRSLVLDMLPRFRGCNFACWCRPGSPCHADTLMRIANG</sequence>
<dbReference type="AlphaFoldDB" id="A0A3P5XHR8"/>
<feature type="domain" description="DUF4326" evidence="1">
    <location>
        <begin position="21"/>
        <end position="76"/>
    </location>
</feature>
<keyword evidence="3" id="KW-1185">Reference proteome</keyword>
<dbReference type="Proteomes" id="UP000277498">
    <property type="component" value="Unassembled WGS sequence"/>
</dbReference>
<reference evidence="2 3" key="1">
    <citation type="submission" date="2018-11" db="EMBL/GenBank/DDBJ databases">
        <authorList>
            <person name="Criscuolo A."/>
        </authorList>
    </citation>
    <scope>NUCLEOTIDE SEQUENCE [LARGE SCALE GENOMIC DNA]</scope>
    <source>
        <strain evidence="2">ACIP111625</strain>
    </source>
</reference>